<accession>A0A7M2YZJ4</accession>
<proteinExistence type="predicted"/>
<evidence type="ECO:0000313" key="2">
    <source>
        <dbReference type="EMBL" id="RDI75439.1"/>
    </source>
</evidence>
<dbReference type="PROSITE" id="PS50206">
    <property type="entry name" value="RHODANESE_3"/>
    <property type="match status" value="1"/>
</dbReference>
<dbReference type="InterPro" id="IPR036873">
    <property type="entry name" value="Rhodanese-like_dom_sf"/>
</dbReference>
<evidence type="ECO:0000259" key="1">
    <source>
        <dbReference type="PROSITE" id="PS50206"/>
    </source>
</evidence>
<dbReference type="OrthoDB" id="9802028at2"/>
<dbReference type="SUPFAM" id="SSF52821">
    <property type="entry name" value="Rhodanese/Cell cycle control phosphatase"/>
    <property type="match status" value="1"/>
</dbReference>
<keyword evidence="3" id="KW-1185">Reference proteome</keyword>
<reference evidence="2 3" key="1">
    <citation type="submission" date="2018-07" db="EMBL/GenBank/DDBJ databases">
        <title>High-quality-draft genome sequence of Gaiella occulta.</title>
        <authorList>
            <person name="Severino R."/>
            <person name="Froufe H.J.C."/>
            <person name="Rainey F.A."/>
            <person name="Barroso C."/>
            <person name="Albuquerque L."/>
            <person name="Lobo-Da-Cunha A."/>
            <person name="Da Costa M.S."/>
            <person name="Egas C."/>
        </authorList>
    </citation>
    <scope>NUCLEOTIDE SEQUENCE [LARGE SCALE GENOMIC DNA]</scope>
    <source>
        <strain evidence="2 3">F2-233</strain>
    </source>
</reference>
<dbReference type="AlphaFoldDB" id="A0A7M2YZJ4"/>
<dbReference type="Pfam" id="PF00581">
    <property type="entry name" value="Rhodanese"/>
    <property type="match status" value="1"/>
</dbReference>
<feature type="domain" description="Rhodanese" evidence="1">
    <location>
        <begin position="14"/>
        <end position="64"/>
    </location>
</feature>
<dbReference type="EMBL" id="QQZY01000002">
    <property type="protein sequence ID" value="RDI75439.1"/>
    <property type="molecule type" value="Genomic_DNA"/>
</dbReference>
<reference evidence="3" key="2">
    <citation type="journal article" date="2019" name="MicrobiologyOpen">
        <title>High-quality draft genome sequence of Gaiella occulta isolated from a 150 meter deep mineral water borehole and comparison with the genome sequences of other deep-branching lineages of the phylum Actinobacteria.</title>
        <authorList>
            <person name="Severino R."/>
            <person name="Froufe H.J.C."/>
            <person name="Barroso C."/>
            <person name="Albuquerque L."/>
            <person name="Lobo-da-Cunha A."/>
            <person name="da Costa M.S."/>
            <person name="Egas C."/>
        </authorList>
    </citation>
    <scope>NUCLEOTIDE SEQUENCE [LARGE SCALE GENOMIC DNA]</scope>
    <source>
        <strain evidence="3">F2-233</strain>
    </source>
</reference>
<dbReference type="InterPro" id="IPR001307">
    <property type="entry name" value="Thiosulphate_STrfase_CS"/>
</dbReference>
<comment type="caution">
    <text evidence="2">The sequence shown here is derived from an EMBL/GenBank/DDBJ whole genome shotgun (WGS) entry which is preliminary data.</text>
</comment>
<dbReference type="RefSeq" id="WP_114795643.1">
    <property type="nucleotide sequence ID" value="NZ_QQZY01000002.1"/>
</dbReference>
<gene>
    <name evidence="2" type="ORF">Gocc_1237</name>
</gene>
<dbReference type="PROSITE" id="PS00380">
    <property type="entry name" value="RHODANESE_1"/>
    <property type="match status" value="1"/>
</dbReference>
<dbReference type="Proteomes" id="UP000254134">
    <property type="component" value="Unassembled WGS sequence"/>
</dbReference>
<dbReference type="GO" id="GO:0004792">
    <property type="term" value="F:thiosulfate-cyanide sulfurtransferase activity"/>
    <property type="evidence" value="ECO:0007669"/>
    <property type="project" value="InterPro"/>
</dbReference>
<evidence type="ECO:0000313" key="3">
    <source>
        <dbReference type="Proteomes" id="UP000254134"/>
    </source>
</evidence>
<organism evidence="2 3">
    <name type="scientific">Gaiella occulta</name>
    <dbReference type="NCBI Taxonomy" id="1002870"/>
    <lineage>
        <taxon>Bacteria</taxon>
        <taxon>Bacillati</taxon>
        <taxon>Actinomycetota</taxon>
        <taxon>Thermoleophilia</taxon>
        <taxon>Gaiellales</taxon>
        <taxon>Gaiellaceae</taxon>
        <taxon>Gaiella</taxon>
    </lineage>
</organism>
<protein>
    <submittedName>
        <fullName evidence="2">Rhodanese-like domain</fullName>
    </submittedName>
</protein>
<name>A0A7M2YZJ4_9ACTN</name>
<dbReference type="Gene3D" id="3.40.250.10">
    <property type="entry name" value="Rhodanese-like domain"/>
    <property type="match status" value="1"/>
</dbReference>
<dbReference type="InterPro" id="IPR001763">
    <property type="entry name" value="Rhodanese-like_dom"/>
</dbReference>
<sequence length="67" mass="7327">MPAIIDHSALQELSARGAQLVEVLPAGEYAEMHLPGAVSLPLKELNADGARRLDPARPVIVYCWDYQ</sequence>